<keyword evidence="3" id="KW-1185">Reference proteome</keyword>
<proteinExistence type="predicted"/>
<evidence type="ECO:0000256" key="1">
    <source>
        <dbReference type="SAM" id="MobiDB-lite"/>
    </source>
</evidence>
<feature type="compositionally biased region" description="Basic and acidic residues" evidence="1">
    <location>
        <begin position="81"/>
        <end position="90"/>
    </location>
</feature>
<reference evidence="2" key="1">
    <citation type="journal article" date="2022" name="Plant J.">
        <title>Strategies of tolerance reflected in two North American maple genomes.</title>
        <authorList>
            <person name="McEvoy S.L."/>
            <person name="Sezen U.U."/>
            <person name="Trouern-Trend A."/>
            <person name="McMahon S.M."/>
            <person name="Schaberg P.G."/>
            <person name="Yang J."/>
            <person name="Wegrzyn J.L."/>
            <person name="Swenson N.G."/>
        </authorList>
    </citation>
    <scope>NUCLEOTIDE SEQUENCE</scope>
    <source>
        <strain evidence="2">NS2018</strain>
    </source>
</reference>
<organism evidence="2 3">
    <name type="scientific">Acer saccharum</name>
    <name type="common">Sugar maple</name>
    <dbReference type="NCBI Taxonomy" id="4024"/>
    <lineage>
        <taxon>Eukaryota</taxon>
        <taxon>Viridiplantae</taxon>
        <taxon>Streptophyta</taxon>
        <taxon>Embryophyta</taxon>
        <taxon>Tracheophyta</taxon>
        <taxon>Spermatophyta</taxon>
        <taxon>Magnoliopsida</taxon>
        <taxon>eudicotyledons</taxon>
        <taxon>Gunneridae</taxon>
        <taxon>Pentapetalae</taxon>
        <taxon>rosids</taxon>
        <taxon>malvids</taxon>
        <taxon>Sapindales</taxon>
        <taxon>Sapindaceae</taxon>
        <taxon>Hippocastanoideae</taxon>
        <taxon>Acereae</taxon>
        <taxon>Acer</taxon>
    </lineage>
</organism>
<gene>
    <name evidence="2" type="ORF">LWI29_007357</name>
</gene>
<dbReference type="Proteomes" id="UP001168877">
    <property type="component" value="Unassembled WGS sequence"/>
</dbReference>
<accession>A0AA39W839</accession>
<evidence type="ECO:0000313" key="2">
    <source>
        <dbReference type="EMBL" id="KAK0606987.1"/>
    </source>
</evidence>
<sequence length="158" mass="17624">MWYCSLNCSCSTVDSTVYWNCSCSTVHADTVHTFQPFQDDCRCSWLKPSRKQIEKSGAATKPQGTIRKGQGNKNSWFVPEMEPKDSKPREGNSNGDAPKVQQWQGMAGISNRNSKGRSDAPILQQGQETAGILNRTAMEAKNRMKGVMLPKYNNGREC</sequence>
<name>A0AA39W839_ACESA</name>
<comment type="caution">
    <text evidence="2">The sequence shown here is derived from an EMBL/GenBank/DDBJ whole genome shotgun (WGS) entry which is preliminary data.</text>
</comment>
<dbReference type="EMBL" id="JAUESC010000001">
    <property type="protein sequence ID" value="KAK0606987.1"/>
    <property type="molecule type" value="Genomic_DNA"/>
</dbReference>
<protein>
    <submittedName>
        <fullName evidence="2">Uncharacterized protein</fullName>
    </submittedName>
</protein>
<evidence type="ECO:0000313" key="3">
    <source>
        <dbReference type="Proteomes" id="UP001168877"/>
    </source>
</evidence>
<dbReference type="AlphaFoldDB" id="A0AA39W839"/>
<feature type="region of interest" description="Disordered" evidence="1">
    <location>
        <begin position="53"/>
        <end position="129"/>
    </location>
</feature>
<reference evidence="2" key="2">
    <citation type="submission" date="2023-06" db="EMBL/GenBank/DDBJ databases">
        <authorList>
            <person name="Swenson N.G."/>
            <person name="Wegrzyn J.L."/>
            <person name="Mcevoy S.L."/>
        </authorList>
    </citation>
    <scope>NUCLEOTIDE SEQUENCE</scope>
    <source>
        <strain evidence="2">NS2018</strain>
        <tissue evidence="2">Leaf</tissue>
    </source>
</reference>